<keyword evidence="3" id="KW-1185">Reference proteome</keyword>
<gene>
    <name evidence="2" type="primary">spop_2</name>
    <name evidence="4" type="synonym">LOC105274063</name>
    <name evidence="2" type="ORF">g.10908</name>
</gene>
<reference evidence="4" key="2">
    <citation type="submission" date="2025-04" db="UniProtKB">
        <authorList>
            <consortium name="RefSeq"/>
        </authorList>
    </citation>
    <scope>IDENTIFICATION</scope>
    <source>
        <strain evidence="4">USDA-PBARC FA_bdor</strain>
        <tissue evidence="4">Whole organism</tissue>
    </source>
</reference>
<accession>A0A9R1TSY6</accession>
<accession>A0A0C9PQI9</accession>
<evidence type="ECO:0000313" key="3">
    <source>
        <dbReference type="Proteomes" id="UP000694866"/>
    </source>
</evidence>
<dbReference type="OrthoDB" id="406096at2759"/>
<dbReference type="RefSeq" id="XP_011315182.1">
    <property type="nucleotide sequence ID" value="XM_011316880.1"/>
</dbReference>
<dbReference type="InterPro" id="IPR011333">
    <property type="entry name" value="SKP1/BTB/POZ_sf"/>
</dbReference>
<dbReference type="Pfam" id="PF00651">
    <property type="entry name" value="BTB"/>
    <property type="match status" value="2"/>
</dbReference>
<name>A0A0C9PQI9_9HYME</name>
<dbReference type="PROSITE" id="PS50097">
    <property type="entry name" value="BTB"/>
    <property type="match status" value="2"/>
</dbReference>
<organism evidence="2">
    <name type="scientific">Fopius arisanus</name>
    <dbReference type="NCBI Taxonomy" id="64838"/>
    <lineage>
        <taxon>Eukaryota</taxon>
        <taxon>Metazoa</taxon>
        <taxon>Ecdysozoa</taxon>
        <taxon>Arthropoda</taxon>
        <taxon>Hexapoda</taxon>
        <taxon>Insecta</taxon>
        <taxon>Pterygota</taxon>
        <taxon>Neoptera</taxon>
        <taxon>Endopterygota</taxon>
        <taxon>Hymenoptera</taxon>
        <taxon>Apocrita</taxon>
        <taxon>Ichneumonoidea</taxon>
        <taxon>Braconidae</taxon>
        <taxon>Opiinae</taxon>
        <taxon>Fopius</taxon>
    </lineage>
</organism>
<feature type="domain" description="BTB" evidence="1">
    <location>
        <begin position="366"/>
        <end position="429"/>
    </location>
</feature>
<feature type="domain" description="BTB" evidence="1">
    <location>
        <begin position="185"/>
        <end position="254"/>
    </location>
</feature>
<reference evidence="2" key="1">
    <citation type="submission" date="2015-01" db="EMBL/GenBank/DDBJ databases">
        <title>Transcriptome Assembly of Fopius arisanus.</title>
        <authorList>
            <person name="Geib S."/>
        </authorList>
    </citation>
    <scope>NUCLEOTIDE SEQUENCE</scope>
</reference>
<dbReference type="Gene3D" id="1.25.40.420">
    <property type="match status" value="2"/>
</dbReference>
<dbReference type="SMART" id="SM00225">
    <property type="entry name" value="BTB"/>
    <property type="match status" value="2"/>
</dbReference>
<evidence type="ECO:0000259" key="1">
    <source>
        <dbReference type="PROSITE" id="PS50097"/>
    </source>
</evidence>
<dbReference type="EMBL" id="GBYB01003488">
    <property type="protein sequence ID" value="JAG73255.1"/>
    <property type="molecule type" value="Transcribed_RNA"/>
</dbReference>
<dbReference type="CDD" id="cd18186">
    <property type="entry name" value="BTB_POZ_ZBTB_KLHL-like"/>
    <property type="match status" value="1"/>
</dbReference>
<proteinExistence type="predicted"/>
<evidence type="ECO:0000313" key="2">
    <source>
        <dbReference type="EMBL" id="JAG73255.1"/>
    </source>
</evidence>
<dbReference type="SUPFAM" id="SSF54695">
    <property type="entry name" value="POZ domain"/>
    <property type="match status" value="2"/>
</dbReference>
<dbReference type="AlphaFoldDB" id="A0A0C9PQI9"/>
<evidence type="ECO:0000313" key="4">
    <source>
        <dbReference type="RefSeq" id="XP_011315182.1"/>
    </source>
</evidence>
<protein>
    <submittedName>
        <fullName evidence="4">Speckle-type POZ protein A</fullName>
    </submittedName>
    <submittedName>
        <fullName evidence="2">Spop_2 protein</fullName>
    </submittedName>
</protein>
<dbReference type="KEGG" id="fas:105274063"/>
<dbReference type="PANTHER" id="PTHR24413">
    <property type="entry name" value="SPECKLE-TYPE POZ PROTEIN"/>
    <property type="match status" value="1"/>
</dbReference>
<dbReference type="SUPFAM" id="SSF49599">
    <property type="entry name" value="TRAF domain-like"/>
    <property type="match status" value="1"/>
</dbReference>
<dbReference type="Gene3D" id="3.30.710.10">
    <property type="entry name" value="Potassium Channel Kv1.1, Chain A"/>
    <property type="match status" value="2"/>
</dbReference>
<dbReference type="GeneID" id="105274063"/>
<sequence>MDSFPNSSICSKTIERWCHSEIKKSEINFLWVIDNFTGRVRDFASTIPHDNNTYTIHLIRNMNDTILNYEIYSIRLLAQNIPHSSTLEMIVTIIDRHGKKFETVSFGPSDISRNIDITKRFITLKDLIDNREEWLPNGRLTLCLNLVVHEEYQNIATERSIRSISIPKSNIALVLENVFANKRHCDVKFILGPDGCEISAHKAILAGRSSVFRATFEAQTEESQKNCVNIPDFSPEAFTELLRFIYTDRVQNLHDLAKDLLIMANYYDLERLRIMCEESLRKNLTVQNAPEILLLADLHNANQLKRHAQGYIQKNAKYVVQSTEFQALQETHPKYSFEILTTLVNNLMTVPKSLDMPHLQVQNNFTDITLKMGDETLHAHKVILAANSPVFEHILLHNTGITNHVLSIKDIEAPVMLEILKYMYTGQLSEIYDTDTLVKILSATKTYEITDLKTICASRLEKALTTESVVPALIAADNCDEPRLVQKASEFIELNKDSVMSLENFKLLCKEKPEVLFNILNLNI</sequence>
<dbReference type="Proteomes" id="UP000694866">
    <property type="component" value="Unplaced"/>
</dbReference>
<dbReference type="InterPro" id="IPR000210">
    <property type="entry name" value="BTB/POZ_dom"/>
</dbReference>